<keyword evidence="5" id="KW-0540">Nuclease</keyword>
<dbReference type="PANTHER" id="PTHR30408:SF13">
    <property type="entry name" value="TYPE I RESTRICTION ENZYME HINDI SPECIFICITY SUBUNIT"/>
    <property type="match status" value="1"/>
</dbReference>
<accession>A0ABY5E1Z9</accession>
<evidence type="ECO:0000256" key="2">
    <source>
        <dbReference type="ARBA" id="ARBA00022747"/>
    </source>
</evidence>
<protein>
    <submittedName>
        <fullName evidence="5">Restriction endonuclease subunit S</fullName>
        <ecNumber evidence="5">3.1.21.-</ecNumber>
    </submittedName>
</protein>
<feature type="domain" description="Type I restriction modification DNA specificity" evidence="4">
    <location>
        <begin position="43"/>
        <end position="198"/>
    </location>
</feature>
<proteinExistence type="inferred from homology"/>
<dbReference type="Gene3D" id="3.90.220.20">
    <property type="entry name" value="DNA methylase specificity domains"/>
    <property type="match status" value="2"/>
</dbReference>
<dbReference type="InterPro" id="IPR000055">
    <property type="entry name" value="Restrct_endonuc_typeI_TRD"/>
</dbReference>
<gene>
    <name evidence="5" type="ORF">NJU99_09955</name>
</gene>
<dbReference type="RefSeq" id="WP_254575770.1">
    <property type="nucleotide sequence ID" value="NZ_CP100595.1"/>
</dbReference>
<keyword evidence="5" id="KW-0378">Hydrolase</keyword>
<evidence type="ECO:0000259" key="4">
    <source>
        <dbReference type="Pfam" id="PF01420"/>
    </source>
</evidence>
<dbReference type="Proteomes" id="UP001060012">
    <property type="component" value="Chromosome"/>
</dbReference>
<evidence type="ECO:0000313" key="6">
    <source>
        <dbReference type="Proteomes" id="UP001060012"/>
    </source>
</evidence>
<dbReference type="Gene3D" id="1.10.287.1120">
    <property type="entry name" value="Bipartite methylase S protein"/>
    <property type="match status" value="1"/>
</dbReference>
<dbReference type="GO" id="GO:0004519">
    <property type="term" value="F:endonuclease activity"/>
    <property type="evidence" value="ECO:0007669"/>
    <property type="project" value="UniProtKB-KW"/>
</dbReference>
<keyword evidence="5" id="KW-0255">Endonuclease</keyword>
<dbReference type="Pfam" id="PF01420">
    <property type="entry name" value="Methylase_S"/>
    <property type="match status" value="2"/>
</dbReference>
<evidence type="ECO:0000313" key="5">
    <source>
        <dbReference type="EMBL" id="UTJ05589.1"/>
    </source>
</evidence>
<dbReference type="InterPro" id="IPR044946">
    <property type="entry name" value="Restrct_endonuc_typeI_TRD_sf"/>
</dbReference>
<dbReference type="EC" id="3.1.21.-" evidence="5"/>
<dbReference type="EMBL" id="CP100595">
    <property type="protein sequence ID" value="UTJ05589.1"/>
    <property type="molecule type" value="Genomic_DNA"/>
</dbReference>
<dbReference type="InterPro" id="IPR052021">
    <property type="entry name" value="Type-I_RS_S_subunit"/>
</dbReference>
<evidence type="ECO:0000256" key="1">
    <source>
        <dbReference type="ARBA" id="ARBA00010923"/>
    </source>
</evidence>
<keyword evidence="2" id="KW-0680">Restriction system</keyword>
<feature type="domain" description="Type I restriction modification DNA specificity" evidence="4">
    <location>
        <begin position="234"/>
        <end position="411"/>
    </location>
</feature>
<dbReference type="SUPFAM" id="SSF116734">
    <property type="entry name" value="DNA methylase specificity domain"/>
    <property type="match status" value="2"/>
</dbReference>
<dbReference type="PANTHER" id="PTHR30408">
    <property type="entry name" value="TYPE-1 RESTRICTION ENZYME ECOKI SPECIFICITY PROTEIN"/>
    <property type="match status" value="1"/>
</dbReference>
<reference evidence="5" key="1">
    <citation type="submission" date="2022-07" db="EMBL/GenBank/DDBJ databases">
        <title>Arcobacter roscoffensis sp. nov., a marine bacterium isolated from coastal seawater collected from Roscoff, France.</title>
        <authorList>
            <person name="Pascual J."/>
            <person name="Lepeaux C."/>
            <person name="Methner A."/>
            <person name="Overmann J."/>
        </authorList>
    </citation>
    <scope>NUCLEOTIDE SEQUENCE</scope>
    <source>
        <strain evidence="5">ARW1-2F2</strain>
    </source>
</reference>
<keyword evidence="6" id="KW-1185">Reference proteome</keyword>
<sequence>MSNIPQERFKGFDDEWIEKSYGDIYNFYSTNSLSREKLNYEKGEIYNIHYGDIHTKFSTTFDIEKEEVPYINSDIDTSRIKDESYCQIGDLIIADASEDYKDIGKTIEIVNLDSKKLLAGLHTFLARPEKLDIALGFMGYMLQSWKARKQIMREAQGTKVLGLSMGRLSKVKLYIPSDKEEQEKIALFLESIDKKIEQLSNMDELLNEYKKGAIQKIFNQEIRFKKDDGSKFANWKSMKFLDLFDNFGGTSLEKYINKNGKYNIVSIGNYTKDGKYIDNQQKIDLNEKSKTKLLNKNDLVMVLNDKTSTGDIIGSSILIDEDNKYIYNQRSERLICKKTINPLFAWHLLNSNKVRKRVFSLSQGGTQIYVNFPSIKKMELLIPHIDEQSKIANFLSLIDKKMENNQNILEQTKEFKKGLLQRMFV</sequence>
<organism evidence="5 6">
    <name type="scientific">Arcobacter roscoffensis</name>
    <dbReference type="NCBI Taxonomy" id="2961520"/>
    <lineage>
        <taxon>Bacteria</taxon>
        <taxon>Pseudomonadati</taxon>
        <taxon>Campylobacterota</taxon>
        <taxon>Epsilonproteobacteria</taxon>
        <taxon>Campylobacterales</taxon>
        <taxon>Arcobacteraceae</taxon>
        <taxon>Arcobacter</taxon>
    </lineage>
</organism>
<name>A0ABY5E1Z9_9BACT</name>
<comment type="similarity">
    <text evidence="1">Belongs to the type-I restriction system S methylase family.</text>
</comment>
<evidence type="ECO:0000256" key="3">
    <source>
        <dbReference type="ARBA" id="ARBA00023125"/>
    </source>
</evidence>
<keyword evidence="3" id="KW-0238">DNA-binding</keyword>
<dbReference type="GO" id="GO:0016787">
    <property type="term" value="F:hydrolase activity"/>
    <property type="evidence" value="ECO:0007669"/>
    <property type="project" value="UniProtKB-KW"/>
</dbReference>